<sequence length="170" mass="18872">MNNIEMIKNLAARNKVINSADVLYLIAQLEAAQKEVHGLKMKLSDAGCLLVERKQRVEKAEKERDDLLNQEFQQRLANAEHQLYMKDLAIHNIKASRVAQFKKRLAAEAALSAANEKLSKPVVLPIKYNPAVAGNKSTRANFIWHNDAISYCADAIKAAGFTVEGNADAE</sequence>
<evidence type="ECO:0000313" key="2">
    <source>
        <dbReference type="Proteomes" id="UP000040088"/>
    </source>
</evidence>
<organism evidence="1 2">
    <name type="scientific">Yersinia aleksiciae</name>
    <dbReference type="NCBI Taxonomy" id="263819"/>
    <lineage>
        <taxon>Bacteria</taxon>
        <taxon>Pseudomonadati</taxon>
        <taxon>Pseudomonadota</taxon>
        <taxon>Gammaproteobacteria</taxon>
        <taxon>Enterobacterales</taxon>
        <taxon>Yersiniaceae</taxon>
        <taxon>Yersinia</taxon>
    </lineage>
</organism>
<accession>A0A0T9V126</accession>
<name>A0A0T9V126_YERAE</name>
<evidence type="ECO:0008006" key="3">
    <source>
        <dbReference type="Google" id="ProtNLM"/>
    </source>
</evidence>
<dbReference type="RefSeq" id="WP_050127329.1">
    <property type="nucleotide sequence ID" value="NZ_CQEM01000036.1"/>
</dbReference>
<evidence type="ECO:0000313" key="1">
    <source>
        <dbReference type="EMBL" id="CNL93741.1"/>
    </source>
</evidence>
<protein>
    <recommendedName>
        <fullName evidence="3">Ead/Ea22-like family protein</fullName>
    </recommendedName>
</protein>
<reference evidence="2" key="1">
    <citation type="submission" date="2015-03" db="EMBL/GenBank/DDBJ databases">
        <authorList>
            <consortium name="Pathogen Informatics"/>
        </authorList>
    </citation>
    <scope>NUCLEOTIDE SEQUENCE [LARGE SCALE GENOMIC DNA]</scope>
    <source>
        <strain evidence="2">IP27925</strain>
    </source>
</reference>
<dbReference type="AlphaFoldDB" id="A0A0T9V126"/>
<proteinExistence type="predicted"/>
<dbReference type="Proteomes" id="UP000040088">
    <property type="component" value="Unassembled WGS sequence"/>
</dbReference>
<gene>
    <name evidence="1" type="ORF">ERS008460_04147</name>
</gene>
<dbReference type="EMBL" id="CQEM01000036">
    <property type="protein sequence ID" value="CNL93741.1"/>
    <property type="molecule type" value="Genomic_DNA"/>
</dbReference>